<feature type="domain" description="AB hydrolase-1" evidence="2">
    <location>
        <begin position="59"/>
        <end position="320"/>
    </location>
</feature>
<protein>
    <recommendedName>
        <fullName evidence="2">AB hydrolase-1 domain-containing protein</fullName>
    </recommendedName>
</protein>
<organism evidence="3">
    <name type="scientific">Pinguiococcus pyrenoidosus</name>
    <dbReference type="NCBI Taxonomy" id="172671"/>
    <lineage>
        <taxon>Eukaryota</taxon>
        <taxon>Sar</taxon>
        <taxon>Stramenopiles</taxon>
        <taxon>Ochrophyta</taxon>
        <taxon>Pinguiophyceae</taxon>
        <taxon>Pinguiochrysidales</taxon>
        <taxon>Pinguiochrysidaceae</taxon>
        <taxon>Pinguiococcus</taxon>
    </lineage>
</organism>
<gene>
    <name evidence="3" type="ORF">PPYR1160_LOCUS730</name>
</gene>
<name>A0A7R9U128_9STRA</name>
<dbReference type="PRINTS" id="PR00412">
    <property type="entry name" value="EPOXHYDRLASE"/>
</dbReference>
<dbReference type="PANTHER" id="PTHR46438">
    <property type="entry name" value="ALPHA/BETA-HYDROLASES SUPERFAMILY PROTEIN"/>
    <property type="match status" value="1"/>
</dbReference>
<proteinExistence type="predicted"/>
<dbReference type="Pfam" id="PF00561">
    <property type="entry name" value="Abhydrolase_1"/>
    <property type="match status" value="1"/>
</dbReference>
<dbReference type="SUPFAM" id="SSF53474">
    <property type="entry name" value="alpha/beta-Hydrolases"/>
    <property type="match status" value="1"/>
</dbReference>
<dbReference type="Gene3D" id="3.40.50.1820">
    <property type="entry name" value="alpha/beta hydrolase"/>
    <property type="match status" value="1"/>
</dbReference>
<dbReference type="EMBL" id="HBEA01000997">
    <property type="protein sequence ID" value="CAD8251239.1"/>
    <property type="molecule type" value="Transcribed_RNA"/>
</dbReference>
<dbReference type="AlphaFoldDB" id="A0A7R9U128"/>
<sequence>MKCSLKGGLLLLTVASFCSRGHALALQRLPFPVPAAVKGSITVDGNNCVYAAMGKEDAPLIFLVHGFGASKYHWRYQMPYLAEQGFRVVAPDLLGFGESDKPITQYTPELWVRQCAALMEEQNALAKKKDRKAMVAGNSLGGYVALALASERKDLIASATLLNGAGKFANGMREDDPPKPGPSPIDNMMQIVSDALQRMALTTTFFYTKQPARIEQVLRQVYIDSTNVDADLIESIRRPSDDEKAAEVFYRIVSRTATGAITFKDTIDGRLAKLDPSFPLYLLWGQQDPWIRPITADKIQSIRPETRRVNLPAGHCPHDEVPTAVNEALVQFMAEIGLSPTAA</sequence>
<evidence type="ECO:0000259" key="2">
    <source>
        <dbReference type="Pfam" id="PF00561"/>
    </source>
</evidence>
<dbReference type="InterPro" id="IPR000073">
    <property type="entry name" value="AB_hydrolase_1"/>
</dbReference>
<keyword evidence="1" id="KW-0732">Signal</keyword>
<dbReference type="InterPro" id="IPR000639">
    <property type="entry name" value="Epox_hydrolase-like"/>
</dbReference>
<dbReference type="GO" id="GO:0003824">
    <property type="term" value="F:catalytic activity"/>
    <property type="evidence" value="ECO:0007669"/>
    <property type="project" value="InterPro"/>
</dbReference>
<dbReference type="PRINTS" id="PR00111">
    <property type="entry name" value="ABHYDROLASE"/>
</dbReference>
<accession>A0A7R9U128</accession>
<dbReference type="InterPro" id="IPR029058">
    <property type="entry name" value="AB_hydrolase_fold"/>
</dbReference>
<feature type="chain" id="PRO_5031562769" description="AB hydrolase-1 domain-containing protein" evidence="1">
    <location>
        <begin position="24"/>
        <end position="343"/>
    </location>
</feature>
<evidence type="ECO:0000313" key="3">
    <source>
        <dbReference type="EMBL" id="CAD8251239.1"/>
    </source>
</evidence>
<dbReference type="PANTHER" id="PTHR46438:SF2">
    <property type="entry name" value="ALPHA_BETA-HYDROLASES SUPERFAMILY PROTEIN"/>
    <property type="match status" value="1"/>
</dbReference>
<reference evidence="3" key="1">
    <citation type="submission" date="2021-01" db="EMBL/GenBank/DDBJ databases">
        <authorList>
            <person name="Corre E."/>
            <person name="Pelletier E."/>
            <person name="Niang G."/>
            <person name="Scheremetjew M."/>
            <person name="Finn R."/>
            <person name="Kale V."/>
            <person name="Holt S."/>
            <person name="Cochrane G."/>
            <person name="Meng A."/>
            <person name="Brown T."/>
            <person name="Cohen L."/>
        </authorList>
    </citation>
    <scope>NUCLEOTIDE SEQUENCE</scope>
    <source>
        <strain evidence="3">CCMP2078</strain>
    </source>
</reference>
<feature type="signal peptide" evidence="1">
    <location>
        <begin position="1"/>
        <end position="23"/>
    </location>
</feature>
<evidence type="ECO:0000256" key="1">
    <source>
        <dbReference type="SAM" id="SignalP"/>
    </source>
</evidence>